<protein>
    <recommendedName>
        <fullName evidence="1">Xrn1 helical domain-containing protein</fullName>
    </recommendedName>
</protein>
<proteinExistence type="predicted"/>
<dbReference type="PANTHER" id="PTHR12341">
    <property type="entry name" value="5'-&gt;3' EXORIBONUCLEASE"/>
    <property type="match status" value="1"/>
</dbReference>
<feature type="domain" description="Xrn1 helical" evidence="1">
    <location>
        <begin position="4"/>
        <end position="69"/>
    </location>
</feature>
<dbReference type="Pfam" id="PF17846">
    <property type="entry name" value="XRN_M"/>
    <property type="match status" value="1"/>
</dbReference>
<name>A0A9R1VZ28_LACSA</name>
<dbReference type="Gene3D" id="1.25.40.1050">
    <property type="match status" value="1"/>
</dbReference>
<dbReference type="InterPro" id="IPR027073">
    <property type="entry name" value="5_3_exoribonuclease"/>
</dbReference>
<dbReference type="PANTHER" id="PTHR12341:SF62">
    <property type="entry name" value="5'-3' EXORIBONUCLEASE 3-LIKE"/>
    <property type="match status" value="1"/>
</dbReference>
<gene>
    <name evidence="2" type="ORF">LSAT_V11C400225170</name>
</gene>
<evidence type="ECO:0000259" key="1">
    <source>
        <dbReference type="Pfam" id="PF17846"/>
    </source>
</evidence>
<reference evidence="2 3" key="1">
    <citation type="journal article" date="2017" name="Nat. Commun.">
        <title>Genome assembly with in vitro proximity ligation data and whole-genome triplication in lettuce.</title>
        <authorList>
            <person name="Reyes-Chin-Wo S."/>
            <person name="Wang Z."/>
            <person name="Yang X."/>
            <person name="Kozik A."/>
            <person name="Arikit S."/>
            <person name="Song C."/>
            <person name="Xia L."/>
            <person name="Froenicke L."/>
            <person name="Lavelle D.O."/>
            <person name="Truco M.J."/>
            <person name="Xia R."/>
            <person name="Zhu S."/>
            <person name="Xu C."/>
            <person name="Xu H."/>
            <person name="Xu X."/>
            <person name="Cox K."/>
            <person name="Korf I."/>
            <person name="Meyers B.C."/>
            <person name="Michelmore R.W."/>
        </authorList>
    </citation>
    <scope>NUCLEOTIDE SEQUENCE [LARGE SCALE GENOMIC DNA]</scope>
    <source>
        <strain evidence="3">cv. Salinas</strain>
        <tissue evidence="2">Seedlings</tissue>
    </source>
</reference>
<evidence type="ECO:0000313" key="3">
    <source>
        <dbReference type="Proteomes" id="UP000235145"/>
    </source>
</evidence>
<keyword evidence="3" id="KW-1185">Reference proteome</keyword>
<comment type="caution">
    <text evidence="2">The sequence shown here is derived from an EMBL/GenBank/DDBJ whole genome shotgun (WGS) entry which is preliminary data.</text>
</comment>
<dbReference type="EMBL" id="NBSK02000004">
    <property type="protein sequence ID" value="KAJ0213582.1"/>
    <property type="molecule type" value="Genomic_DNA"/>
</dbReference>
<sequence>MFFAHALPPSYRSLMTTDDSRILDFFVDDFDVDTDGKRCIWQGICKLPFIDEERLLALTKMIKKELTVQNLALRIITSFNNEGSIEQKTCLSGELISYMMDGTHMNIDVTALGAIMALDLMYSKATLW</sequence>
<organism evidence="2 3">
    <name type="scientific">Lactuca sativa</name>
    <name type="common">Garden lettuce</name>
    <dbReference type="NCBI Taxonomy" id="4236"/>
    <lineage>
        <taxon>Eukaryota</taxon>
        <taxon>Viridiplantae</taxon>
        <taxon>Streptophyta</taxon>
        <taxon>Embryophyta</taxon>
        <taxon>Tracheophyta</taxon>
        <taxon>Spermatophyta</taxon>
        <taxon>Magnoliopsida</taxon>
        <taxon>eudicotyledons</taxon>
        <taxon>Gunneridae</taxon>
        <taxon>Pentapetalae</taxon>
        <taxon>asterids</taxon>
        <taxon>campanulids</taxon>
        <taxon>Asterales</taxon>
        <taxon>Asteraceae</taxon>
        <taxon>Cichorioideae</taxon>
        <taxon>Cichorieae</taxon>
        <taxon>Lactucinae</taxon>
        <taxon>Lactuca</taxon>
    </lineage>
</organism>
<dbReference type="Proteomes" id="UP000235145">
    <property type="component" value="Unassembled WGS sequence"/>
</dbReference>
<accession>A0A9R1VZ28</accession>
<evidence type="ECO:0000313" key="2">
    <source>
        <dbReference type="EMBL" id="KAJ0213582.1"/>
    </source>
</evidence>
<dbReference type="InterPro" id="IPR041412">
    <property type="entry name" value="Xrn1_helical"/>
</dbReference>
<dbReference type="AlphaFoldDB" id="A0A9R1VZ28"/>